<protein>
    <submittedName>
        <fullName evidence="1">Uncharacterized protein</fullName>
    </submittedName>
</protein>
<accession>A0AAU8JGX8</accession>
<sequence>MGKKKPGFCDNLCPPTKSLIKKPGFLTPRKSAIAPGKRNRVSALTVASPPKFWLRNPVSETSLKARSLPRKKTGFLRQSLHHNRNLCEKTLFLNTHKSTRFLTLHEKRLHQRNRVGKKKPGFLIKSW</sequence>
<organism evidence="1">
    <name type="scientific">Planktothricoides raciborskii GIHE-MW2</name>
    <dbReference type="NCBI Taxonomy" id="2792601"/>
    <lineage>
        <taxon>Bacteria</taxon>
        <taxon>Bacillati</taxon>
        <taxon>Cyanobacteriota</taxon>
        <taxon>Cyanophyceae</taxon>
        <taxon>Oscillatoriophycideae</taxon>
        <taxon>Oscillatoriales</taxon>
        <taxon>Oscillatoriaceae</taxon>
        <taxon>Planktothricoides</taxon>
    </lineage>
</organism>
<name>A0AAU8JGX8_9CYAN</name>
<dbReference type="EMBL" id="CP159837">
    <property type="protein sequence ID" value="XCM38077.1"/>
    <property type="molecule type" value="Genomic_DNA"/>
</dbReference>
<gene>
    <name evidence="1" type="ORF">ABWT76_000902</name>
</gene>
<proteinExistence type="predicted"/>
<evidence type="ECO:0000313" key="1">
    <source>
        <dbReference type="EMBL" id="XCM38077.1"/>
    </source>
</evidence>
<reference evidence="1" key="1">
    <citation type="submission" date="2024-07" db="EMBL/GenBank/DDBJ databases">
        <authorList>
            <person name="Kim Y.J."/>
            <person name="Jeong J.Y."/>
        </authorList>
    </citation>
    <scope>NUCLEOTIDE SEQUENCE</scope>
    <source>
        <strain evidence="1">GIHE-MW2</strain>
    </source>
</reference>
<dbReference type="RefSeq" id="WP_156332080.1">
    <property type="nucleotide sequence ID" value="NZ_CP159837.1"/>
</dbReference>
<dbReference type="AlphaFoldDB" id="A0AAU8JGX8"/>